<dbReference type="InterPro" id="IPR017926">
    <property type="entry name" value="GATASE"/>
</dbReference>
<dbReference type="CDD" id="cd01741">
    <property type="entry name" value="GATase1_1"/>
    <property type="match status" value="1"/>
</dbReference>
<dbReference type="InterPro" id="IPR044992">
    <property type="entry name" value="ChyE-like"/>
</dbReference>
<evidence type="ECO:0000313" key="3">
    <source>
        <dbReference type="Proteomes" id="UP000230973"/>
    </source>
</evidence>
<dbReference type="SUPFAM" id="SSF52317">
    <property type="entry name" value="Class I glutamine amidotransferase-like"/>
    <property type="match status" value="1"/>
</dbReference>
<evidence type="ECO:0000259" key="1">
    <source>
        <dbReference type="Pfam" id="PF00117"/>
    </source>
</evidence>
<evidence type="ECO:0000313" key="2">
    <source>
        <dbReference type="EMBL" id="PIY62422.1"/>
    </source>
</evidence>
<dbReference type="Proteomes" id="UP000230973">
    <property type="component" value="Unassembled WGS sequence"/>
</dbReference>
<name>A0A2M7QAP2_9BACT</name>
<dbReference type="PANTHER" id="PTHR42695:SF5">
    <property type="entry name" value="GLUTAMINE AMIDOTRANSFERASE YLR126C-RELATED"/>
    <property type="match status" value="1"/>
</dbReference>
<dbReference type="EMBL" id="PFLC01000040">
    <property type="protein sequence ID" value="PIY62422.1"/>
    <property type="molecule type" value="Genomic_DNA"/>
</dbReference>
<proteinExistence type="predicted"/>
<dbReference type="GO" id="GO:0003922">
    <property type="term" value="F:GMP synthase (glutamine-hydrolyzing) activity"/>
    <property type="evidence" value="ECO:0007669"/>
    <property type="project" value="UniProtKB-EC"/>
</dbReference>
<dbReference type="InterPro" id="IPR029062">
    <property type="entry name" value="Class_I_gatase-like"/>
</dbReference>
<dbReference type="Pfam" id="PF00117">
    <property type="entry name" value="GATase"/>
    <property type="match status" value="1"/>
</dbReference>
<dbReference type="GO" id="GO:0005829">
    <property type="term" value="C:cytosol"/>
    <property type="evidence" value="ECO:0007669"/>
    <property type="project" value="TreeGrafter"/>
</dbReference>
<comment type="caution">
    <text evidence="2">The sequence shown here is derived from an EMBL/GenBank/DDBJ whole genome shotgun (WGS) entry which is preliminary data.</text>
</comment>
<dbReference type="PROSITE" id="PS51273">
    <property type="entry name" value="GATASE_TYPE_1"/>
    <property type="match status" value="1"/>
</dbReference>
<dbReference type="AlphaFoldDB" id="A0A2M7QAP2"/>
<sequence>MSDRFLLIQIREGREVRDHEYHCLLKIGGLSIGELDRHDLTVGPVDSVRLDELSGVIIGGSGEYAGQDDYPNRESLCRLVVRAERMGLPVLGICFGAQAVAEALGGRSVEDREHGEVGTFTLHRMPAAIGDPLFSACPERFLANEGHHSRVVDLPAGAVTLIESELCPVQVFRSAGGSVYGVQFHPELDRVGMLWRLDRYGGSYGEIDDKKPDSGSQIGDAPETVRLLRAWLKLAVSRRSPST</sequence>
<dbReference type="EC" id="6.3.5.2" evidence="2"/>
<keyword evidence="2" id="KW-0808">Transferase</keyword>
<organism evidence="2 3">
    <name type="scientific">Candidatus Uhrbacteria bacterium CG_4_10_14_0_8_um_filter_58_22</name>
    <dbReference type="NCBI Taxonomy" id="1975029"/>
    <lineage>
        <taxon>Bacteria</taxon>
        <taxon>Candidatus Uhriibacteriota</taxon>
    </lineage>
</organism>
<dbReference type="Gene3D" id="3.40.50.880">
    <property type="match status" value="1"/>
</dbReference>
<keyword evidence="2" id="KW-0315">Glutamine amidotransferase</keyword>
<keyword evidence="2" id="KW-0436">Ligase</keyword>
<feature type="domain" description="Glutamine amidotransferase" evidence="1">
    <location>
        <begin position="54"/>
        <end position="188"/>
    </location>
</feature>
<gene>
    <name evidence="2" type="ORF">COY93_03340</name>
</gene>
<dbReference type="PANTHER" id="PTHR42695">
    <property type="entry name" value="GLUTAMINE AMIDOTRANSFERASE YLR126C-RELATED"/>
    <property type="match status" value="1"/>
</dbReference>
<reference evidence="3" key="1">
    <citation type="submission" date="2017-09" db="EMBL/GenBank/DDBJ databases">
        <title>Depth-based differentiation of microbial function through sediment-hosted aquifers and enrichment of novel symbionts in the deep terrestrial subsurface.</title>
        <authorList>
            <person name="Probst A.J."/>
            <person name="Ladd B."/>
            <person name="Jarett J.K."/>
            <person name="Geller-Mcgrath D.E."/>
            <person name="Sieber C.M.K."/>
            <person name="Emerson J.B."/>
            <person name="Anantharaman K."/>
            <person name="Thomas B.C."/>
            <person name="Malmstrom R."/>
            <person name="Stieglmeier M."/>
            <person name="Klingl A."/>
            <person name="Woyke T."/>
            <person name="Ryan C.M."/>
            <person name="Banfield J.F."/>
        </authorList>
    </citation>
    <scope>NUCLEOTIDE SEQUENCE [LARGE SCALE GENOMIC DNA]</scope>
</reference>
<dbReference type="GO" id="GO:0016740">
    <property type="term" value="F:transferase activity"/>
    <property type="evidence" value="ECO:0007669"/>
    <property type="project" value="UniProtKB-KW"/>
</dbReference>
<protein>
    <submittedName>
        <fullName evidence="2">Glutamine amidotransferase</fullName>
        <ecNumber evidence="2">6.3.5.2</ecNumber>
    </submittedName>
</protein>
<accession>A0A2M7QAP2</accession>